<dbReference type="EMBL" id="GL379789">
    <property type="protein sequence ID" value="EGT45812.1"/>
    <property type="molecule type" value="Genomic_DNA"/>
</dbReference>
<keyword evidence="1" id="KW-0812">Transmembrane</keyword>
<organism evidence="3">
    <name type="scientific">Caenorhabditis brenneri</name>
    <name type="common">Nematode worm</name>
    <dbReference type="NCBI Taxonomy" id="135651"/>
    <lineage>
        <taxon>Eukaryota</taxon>
        <taxon>Metazoa</taxon>
        <taxon>Ecdysozoa</taxon>
        <taxon>Nematoda</taxon>
        <taxon>Chromadorea</taxon>
        <taxon>Rhabditida</taxon>
        <taxon>Rhabditina</taxon>
        <taxon>Rhabditomorpha</taxon>
        <taxon>Rhabditoidea</taxon>
        <taxon>Rhabditidae</taxon>
        <taxon>Peloderinae</taxon>
        <taxon>Caenorhabditis</taxon>
    </lineage>
</organism>
<protein>
    <submittedName>
        <fullName evidence="2">Uncharacterized protein</fullName>
    </submittedName>
</protein>
<evidence type="ECO:0000256" key="1">
    <source>
        <dbReference type="SAM" id="Phobius"/>
    </source>
</evidence>
<proteinExistence type="predicted"/>
<accession>G0MC47</accession>
<feature type="transmembrane region" description="Helical" evidence="1">
    <location>
        <begin position="37"/>
        <end position="57"/>
    </location>
</feature>
<keyword evidence="3" id="KW-1185">Reference proteome</keyword>
<dbReference type="eggNOG" id="ENOG502TJB3">
    <property type="taxonomic scope" value="Eukaryota"/>
</dbReference>
<dbReference type="HOGENOM" id="CLU_2063568_0_0_1"/>
<evidence type="ECO:0000313" key="3">
    <source>
        <dbReference type="Proteomes" id="UP000008068"/>
    </source>
</evidence>
<dbReference type="Proteomes" id="UP000008068">
    <property type="component" value="Unassembled WGS sequence"/>
</dbReference>
<reference evidence="3" key="1">
    <citation type="submission" date="2011-07" db="EMBL/GenBank/DDBJ databases">
        <authorList>
            <consortium name="Caenorhabditis brenneri Sequencing and Analysis Consortium"/>
            <person name="Wilson R.K."/>
        </authorList>
    </citation>
    <scope>NUCLEOTIDE SEQUENCE [LARGE SCALE GENOMIC DNA]</scope>
    <source>
        <strain evidence="3">PB2801</strain>
    </source>
</reference>
<feature type="transmembrane region" description="Helical" evidence="1">
    <location>
        <begin position="6"/>
        <end position="25"/>
    </location>
</feature>
<feature type="transmembrane region" description="Helical" evidence="1">
    <location>
        <begin position="63"/>
        <end position="86"/>
    </location>
</feature>
<dbReference type="AlphaFoldDB" id="G0MC47"/>
<evidence type="ECO:0000313" key="2">
    <source>
        <dbReference type="EMBL" id="EGT45812.1"/>
    </source>
</evidence>
<gene>
    <name evidence="2" type="ORF">CAEBREN_11307</name>
</gene>
<keyword evidence="1" id="KW-0472">Membrane</keyword>
<dbReference type="InParanoid" id="G0MC47"/>
<name>G0MC47_CAEBE</name>
<sequence>MFIENVLCILNLVLVGVLVMSTDKLDQNKLGAIIHSSLSSASFLLFQLIDGMVLLYINRPQKLYNYGIFIFGGYYFVFFWITSVYITNLKFMRKYIDRGTMRNTYVEMGKVDDSAQPKF</sequence>
<keyword evidence="1" id="KW-1133">Transmembrane helix</keyword>